<reference evidence="1 2" key="1">
    <citation type="journal article" date="2019" name="Int. J. Syst. Evol. Microbiol.">
        <title>The Global Catalogue of Microorganisms (GCM) 10K type strain sequencing project: providing services to taxonomists for standard genome sequencing and annotation.</title>
        <authorList>
            <consortium name="The Broad Institute Genomics Platform"/>
            <consortium name="The Broad Institute Genome Sequencing Center for Infectious Disease"/>
            <person name="Wu L."/>
            <person name="Ma J."/>
        </authorList>
    </citation>
    <scope>NUCLEOTIDE SEQUENCE [LARGE SCALE GENOMIC DNA]</scope>
    <source>
        <strain evidence="1 2">JCM 15933</strain>
    </source>
</reference>
<name>A0ABN1ZHJ7_9ACTN</name>
<evidence type="ECO:0000313" key="1">
    <source>
        <dbReference type="EMBL" id="GAA1499407.1"/>
    </source>
</evidence>
<proteinExistence type="predicted"/>
<organism evidence="1 2">
    <name type="scientific">Dactylosporangium maewongense</name>
    <dbReference type="NCBI Taxonomy" id="634393"/>
    <lineage>
        <taxon>Bacteria</taxon>
        <taxon>Bacillati</taxon>
        <taxon>Actinomycetota</taxon>
        <taxon>Actinomycetes</taxon>
        <taxon>Micromonosporales</taxon>
        <taxon>Micromonosporaceae</taxon>
        <taxon>Dactylosporangium</taxon>
    </lineage>
</organism>
<dbReference type="RefSeq" id="WP_344498216.1">
    <property type="nucleotide sequence ID" value="NZ_BAAAQD010000001.1"/>
</dbReference>
<gene>
    <name evidence="1" type="ORF">GCM10009827_000720</name>
</gene>
<accession>A0ABN1ZHJ7</accession>
<sequence>MPEQIPLRRVRTLRGITLIARQGSLILDGVGLTAAMTAHESAALVGGALAIGLRLAADGLDGLGS</sequence>
<protein>
    <submittedName>
        <fullName evidence="1">Uncharacterized protein</fullName>
    </submittedName>
</protein>
<keyword evidence="2" id="KW-1185">Reference proteome</keyword>
<dbReference type="EMBL" id="BAAAQD010000001">
    <property type="protein sequence ID" value="GAA1499407.1"/>
    <property type="molecule type" value="Genomic_DNA"/>
</dbReference>
<dbReference type="Proteomes" id="UP001501470">
    <property type="component" value="Unassembled WGS sequence"/>
</dbReference>
<evidence type="ECO:0000313" key="2">
    <source>
        <dbReference type="Proteomes" id="UP001501470"/>
    </source>
</evidence>
<comment type="caution">
    <text evidence="1">The sequence shown here is derived from an EMBL/GenBank/DDBJ whole genome shotgun (WGS) entry which is preliminary data.</text>
</comment>